<dbReference type="OrthoDB" id="332390at2759"/>
<comment type="caution">
    <text evidence="9">The sequence shown here is derived from an EMBL/GenBank/DDBJ whole genome shotgun (WGS) entry which is preliminary data.</text>
</comment>
<dbReference type="Proteomes" id="UP000541558">
    <property type="component" value="Unassembled WGS sequence"/>
</dbReference>
<evidence type="ECO:0000256" key="6">
    <source>
        <dbReference type="SAM" id="MobiDB-lite"/>
    </source>
</evidence>
<evidence type="ECO:0000256" key="3">
    <source>
        <dbReference type="ARBA" id="ARBA00023242"/>
    </source>
</evidence>
<dbReference type="GO" id="GO:0000781">
    <property type="term" value="C:chromosome, telomeric region"/>
    <property type="evidence" value="ECO:0007669"/>
    <property type="project" value="GOC"/>
</dbReference>
<evidence type="ECO:0000259" key="8">
    <source>
        <dbReference type="PROSITE" id="PS51136"/>
    </source>
</evidence>
<feature type="compositionally biased region" description="Basic and acidic residues" evidence="6">
    <location>
        <begin position="687"/>
        <end position="702"/>
    </location>
</feature>
<evidence type="ECO:0000256" key="2">
    <source>
        <dbReference type="ARBA" id="ARBA00023054"/>
    </source>
</evidence>
<name>A0A8H5C8L0_9AGAR</name>
<keyword evidence="10" id="KW-1185">Reference proteome</keyword>
<dbReference type="Pfam" id="PF15613">
    <property type="entry name" value="WSD"/>
    <property type="match status" value="1"/>
</dbReference>
<accession>A0A8H5C8L0</accession>
<evidence type="ECO:0000259" key="7">
    <source>
        <dbReference type="PROSITE" id="PS50827"/>
    </source>
</evidence>
<keyword evidence="3 4" id="KW-0539">Nucleus</keyword>
<dbReference type="Pfam" id="PF10537">
    <property type="entry name" value="WAC_Acf1_DNA_bd"/>
    <property type="match status" value="1"/>
</dbReference>
<organism evidence="9 10">
    <name type="scientific">Ephemerocybe angulata</name>
    <dbReference type="NCBI Taxonomy" id="980116"/>
    <lineage>
        <taxon>Eukaryota</taxon>
        <taxon>Fungi</taxon>
        <taxon>Dikarya</taxon>
        <taxon>Basidiomycota</taxon>
        <taxon>Agaricomycotina</taxon>
        <taxon>Agaricomycetes</taxon>
        <taxon>Agaricomycetidae</taxon>
        <taxon>Agaricales</taxon>
        <taxon>Agaricineae</taxon>
        <taxon>Psathyrellaceae</taxon>
        <taxon>Ephemerocybe</taxon>
    </lineage>
</organism>
<feature type="region of interest" description="Disordered" evidence="6">
    <location>
        <begin position="662"/>
        <end position="702"/>
    </location>
</feature>
<dbReference type="InterPro" id="IPR013136">
    <property type="entry name" value="WSTF_Acf1_Cbp146"/>
</dbReference>
<feature type="domain" description="WAC" evidence="8">
    <location>
        <begin position="28"/>
        <end position="137"/>
    </location>
</feature>
<dbReference type="InterPro" id="IPR028941">
    <property type="entry name" value="WHIM2_dom"/>
</dbReference>
<gene>
    <name evidence="9" type="ORF">D9611_003334</name>
</gene>
<feature type="domain" description="DDT" evidence="7">
    <location>
        <begin position="413"/>
        <end position="476"/>
    </location>
</feature>
<feature type="coiled-coil region" evidence="5">
    <location>
        <begin position="344"/>
        <end position="371"/>
    </location>
</feature>
<dbReference type="Pfam" id="PF02791">
    <property type="entry name" value="DDT"/>
    <property type="match status" value="1"/>
</dbReference>
<dbReference type="PROSITE" id="PS51136">
    <property type="entry name" value="WAC"/>
    <property type="match status" value="1"/>
</dbReference>
<dbReference type="PANTHER" id="PTHR32075">
    <property type="entry name" value="ISWI CHROMATIN-REMODELING COMPLEX SUBUNIT YPL216W-RELATED"/>
    <property type="match status" value="1"/>
</dbReference>
<comment type="subcellular location">
    <subcellularLocation>
        <location evidence="1 4">Nucleus</location>
    </subcellularLocation>
</comment>
<evidence type="ECO:0000313" key="10">
    <source>
        <dbReference type="Proteomes" id="UP000541558"/>
    </source>
</evidence>
<reference evidence="9 10" key="1">
    <citation type="journal article" date="2020" name="ISME J.">
        <title>Uncovering the hidden diversity of litter-decomposition mechanisms in mushroom-forming fungi.</title>
        <authorList>
            <person name="Floudas D."/>
            <person name="Bentzer J."/>
            <person name="Ahren D."/>
            <person name="Johansson T."/>
            <person name="Persson P."/>
            <person name="Tunlid A."/>
        </authorList>
    </citation>
    <scope>NUCLEOTIDE SEQUENCE [LARGE SCALE GENOMIC DNA]</scope>
    <source>
        <strain evidence="9 10">CBS 175.51</strain>
    </source>
</reference>
<dbReference type="InterPro" id="IPR018501">
    <property type="entry name" value="DDT_dom"/>
</dbReference>
<feature type="region of interest" description="Disordered" evidence="6">
    <location>
        <begin position="304"/>
        <end position="325"/>
    </location>
</feature>
<dbReference type="Pfam" id="PF15612">
    <property type="entry name" value="WHIM1"/>
    <property type="match status" value="1"/>
</dbReference>
<dbReference type="AlphaFoldDB" id="A0A8H5C8L0"/>
<dbReference type="InterPro" id="IPR028942">
    <property type="entry name" value="WHIM1_dom"/>
</dbReference>
<evidence type="ECO:0000256" key="1">
    <source>
        <dbReference type="ARBA" id="ARBA00004123"/>
    </source>
</evidence>
<proteinExistence type="predicted"/>
<sequence length="911" mass="103945">MPTCRRKRVVLTEPTPELLKAVKQDPKRPVFYLHITGEIFETYEEYAARMSFYRLRQFQCEVTGKSGLDYFQALDSERQEARTLHSRFPEPLKSAVLRAVQWQVVGRLDHLVEAVYDRFKDRYFKGEYVIVDLNGTKFQARIDRVYPPKFSNVEDRDTFKETSANSLDLENPHSIGGDLKISLHESLESDNPDRYFYWVKLLEIEKDKGHEKGKSTKASDKVDGKLVGSLVEVQSPMMSRDRLAFSKSILRRFIRDCVDRDAAVASPWTVKPIIAARYGVDSVMPEETRKGVEDIKKGEIDKRKKAWEDKEGPPTKKQKKLTAAQEEKGRFISKAAVVAAEKKERDARDKAEKQRLAKEEAERLAAEKKKKKPVRYPTEDLDVRLADKDKKAGTLRLQRPLANRAILPFNESPGAFESFLMAWNFLVVYGQPLHLSVFSLDEFEGAIRHSALDLPCPLLAEVHSTLVYNLRTVPFVRHSLLLSLLKSKEDREHENLDDDAPYGITMDTLTTAMADVGNNWERVPLRFSEGREGWEEAVVGCLKDHANLGNFPQIREILTKLLFAPEQDDDSDSEASHSRHPSPTSPVLKVTASPSERYYALSPEERISILSFMCNLAISSKAIHTHMESCEEQLTALRKEKIEVNRLKKQYIEEVNGLVGESKDEPALTNGAGEDVTMQDLSDTDASEARPKSLGHSKEREAARAKQASIKHAIAERRRLDEELGKLERRLEGIERDFRKLLGAVRVKPLGRDRFYNRIWWFDGMGSASLVGNGGQAQYGTGRIFIQGPSEFDLDLLGQREDENLEERRLEEEGEDGVLNPNEWGVYSEVEELDEFLAWLNPKGQRELALKNIITRWLPHITAGMKKRIMDLTSNAKNTDTRRSARTKVATVDLSREPYMLWTNRKAINAS</sequence>
<evidence type="ECO:0000256" key="4">
    <source>
        <dbReference type="PROSITE-ProRule" id="PRU00475"/>
    </source>
</evidence>
<keyword evidence="2 5" id="KW-0175">Coiled coil</keyword>
<dbReference type="PANTHER" id="PTHR32075:SF6">
    <property type="entry name" value="ISWI CHROMATIN-REMODELING COMPLEX SUBUNIT YPL216W-RELATED"/>
    <property type="match status" value="1"/>
</dbReference>
<feature type="region of interest" description="Disordered" evidence="6">
    <location>
        <begin position="567"/>
        <end position="590"/>
    </location>
</feature>
<protein>
    <submittedName>
        <fullName evidence="9">Uncharacterized protein</fullName>
    </submittedName>
</protein>
<dbReference type="PROSITE" id="PS50827">
    <property type="entry name" value="DDT"/>
    <property type="match status" value="1"/>
</dbReference>
<evidence type="ECO:0000256" key="5">
    <source>
        <dbReference type="SAM" id="Coils"/>
    </source>
</evidence>
<dbReference type="GO" id="GO:0000785">
    <property type="term" value="C:chromatin"/>
    <property type="evidence" value="ECO:0007669"/>
    <property type="project" value="UniProtKB-ARBA"/>
</dbReference>
<dbReference type="GO" id="GO:0031509">
    <property type="term" value="P:subtelomeric heterochromatin formation"/>
    <property type="evidence" value="ECO:0007669"/>
    <property type="project" value="TreeGrafter"/>
</dbReference>
<feature type="compositionally biased region" description="Basic and acidic residues" evidence="6">
    <location>
        <begin position="304"/>
        <end position="314"/>
    </location>
</feature>
<feature type="coiled-coil region" evidence="5">
    <location>
        <begin position="710"/>
        <end position="744"/>
    </location>
</feature>
<dbReference type="GO" id="GO:0005634">
    <property type="term" value="C:nucleus"/>
    <property type="evidence" value="ECO:0007669"/>
    <property type="project" value="UniProtKB-SubCell"/>
</dbReference>
<dbReference type="EMBL" id="JAACJK010000057">
    <property type="protein sequence ID" value="KAF5337129.1"/>
    <property type="molecule type" value="Genomic_DNA"/>
</dbReference>
<feature type="coiled-coil region" evidence="5">
    <location>
        <begin position="627"/>
        <end position="654"/>
    </location>
</feature>
<evidence type="ECO:0000313" key="9">
    <source>
        <dbReference type="EMBL" id="KAF5337129.1"/>
    </source>
</evidence>